<evidence type="ECO:0000313" key="23">
    <source>
        <dbReference type="Proteomes" id="UP001501940"/>
    </source>
</evidence>
<dbReference type="SFLD" id="SFLDG01383">
    <property type="entry name" value="cyclic_pyranopterin_phosphate"/>
    <property type="match status" value="1"/>
</dbReference>
<comment type="catalytic activity">
    <reaction evidence="18">
        <text>GTP + AH2 + S-adenosyl-L-methionine = (8S)-3',8-cyclo-7,8-dihydroguanosine 5'-triphosphate + 5'-deoxyadenosine + L-methionine + A + H(+)</text>
        <dbReference type="Rhea" id="RHEA:49576"/>
        <dbReference type="ChEBI" id="CHEBI:13193"/>
        <dbReference type="ChEBI" id="CHEBI:15378"/>
        <dbReference type="ChEBI" id="CHEBI:17319"/>
        <dbReference type="ChEBI" id="CHEBI:17499"/>
        <dbReference type="ChEBI" id="CHEBI:37565"/>
        <dbReference type="ChEBI" id="CHEBI:57844"/>
        <dbReference type="ChEBI" id="CHEBI:59789"/>
        <dbReference type="ChEBI" id="CHEBI:131766"/>
        <dbReference type="EC" id="4.1.99.22"/>
    </reaction>
</comment>
<evidence type="ECO:0000256" key="3">
    <source>
        <dbReference type="ARBA" id="ARBA00005046"/>
    </source>
</evidence>
<reference evidence="22" key="3">
    <citation type="submission" date="2025-09" db="UniProtKB">
        <authorList>
            <consortium name="Ensembl"/>
        </authorList>
    </citation>
    <scope>IDENTIFICATION</scope>
</reference>
<dbReference type="EC" id="4.1.99.22" evidence="6"/>
<dbReference type="GO" id="GO:0061798">
    <property type="term" value="F:GTP 3',8'-cyclase activity"/>
    <property type="evidence" value="ECO:0007669"/>
    <property type="project" value="UniProtKB-EC"/>
</dbReference>
<protein>
    <recommendedName>
        <fullName evidence="8">Molybdenum cofactor biosynthesis protein 1</fullName>
        <ecNumber evidence="6">4.1.99.22</ecNumber>
        <ecNumber evidence="7">4.6.1.17</ecNumber>
    </recommendedName>
</protein>
<evidence type="ECO:0000256" key="4">
    <source>
        <dbReference type="ARBA" id="ARBA00008484"/>
    </source>
</evidence>
<dbReference type="NCBIfam" id="NF001199">
    <property type="entry name" value="PRK00164.2-1"/>
    <property type="match status" value="1"/>
</dbReference>
<evidence type="ECO:0000256" key="20">
    <source>
        <dbReference type="ARBA" id="ARBA00063038"/>
    </source>
</evidence>
<organism evidence="22 23">
    <name type="scientific">Amphiprion ocellaris</name>
    <name type="common">Clown anemonefish</name>
    <dbReference type="NCBI Taxonomy" id="80972"/>
    <lineage>
        <taxon>Eukaryota</taxon>
        <taxon>Metazoa</taxon>
        <taxon>Chordata</taxon>
        <taxon>Craniata</taxon>
        <taxon>Vertebrata</taxon>
        <taxon>Euteleostomi</taxon>
        <taxon>Actinopterygii</taxon>
        <taxon>Neopterygii</taxon>
        <taxon>Teleostei</taxon>
        <taxon>Neoteleostei</taxon>
        <taxon>Acanthomorphata</taxon>
        <taxon>Ovalentaria</taxon>
        <taxon>Pomacentridae</taxon>
        <taxon>Amphiprion</taxon>
    </lineage>
</organism>
<keyword evidence="9" id="KW-0004">4Fe-4S</keyword>
<dbReference type="InterPro" id="IPR050105">
    <property type="entry name" value="MoCo_biosynth_MoaA/MoaC"/>
</dbReference>
<accession>A0A3Q1BD55</accession>
<comment type="subunit">
    <text evidence="20">Isoform MOCS1A and isoform MOCS1B probably form a heterooligomer.</text>
</comment>
<evidence type="ECO:0000256" key="7">
    <source>
        <dbReference type="ARBA" id="ARBA00012575"/>
    </source>
</evidence>
<feature type="domain" description="Radical SAM core" evidence="21">
    <location>
        <begin position="96"/>
        <end position="309"/>
    </location>
</feature>
<evidence type="ECO:0000256" key="19">
    <source>
        <dbReference type="ARBA" id="ARBA00054222"/>
    </source>
</evidence>
<evidence type="ECO:0000256" key="15">
    <source>
        <dbReference type="ARBA" id="ARBA00023134"/>
    </source>
</evidence>
<keyword evidence="16" id="KW-0501">Molybdenum cofactor biosynthesis</keyword>
<dbReference type="GO" id="GO:0006777">
    <property type="term" value="P:Mo-molybdopterin cofactor biosynthetic process"/>
    <property type="evidence" value="ECO:0007669"/>
    <property type="project" value="UniProtKB-KW"/>
</dbReference>
<evidence type="ECO:0000256" key="14">
    <source>
        <dbReference type="ARBA" id="ARBA00023014"/>
    </source>
</evidence>
<reference evidence="22" key="2">
    <citation type="submission" date="2025-08" db="UniProtKB">
        <authorList>
            <consortium name="Ensembl"/>
        </authorList>
    </citation>
    <scope>IDENTIFICATION</scope>
</reference>
<dbReference type="HAMAP" id="MF_01224_B">
    <property type="entry name" value="MoaC_B"/>
    <property type="match status" value="1"/>
</dbReference>
<comment type="cofactor">
    <cofactor evidence="2">
        <name>[4Fe-4S] cluster</name>
        <dbReference type="ChEBI" id="CHEBI:49883"/>
    </cofactor>
</comment>
<dbReference type="Proteomes" id="UP001501940">
    <property type="component" value="Chromosome 20"/>
</dbReference>
<dbReference type="SMART" id="SM00729">
    <property type="entry name" value="Elp3"/>
    <property type="match status" value="1"/>
</dbReference>
<name>A0A3Q1BD55_AMPOC</name>
<keyword evidence="17" id="KW-0456">Lyase</keyword>
<dbReference type="InterPro" id="IPR006638">
    <property type="entry name" value="Elp3/MiaA/NifB-like_rSAM"/>
</dbReference>
<comment type="function">
    <text evidence="19">Isoform MOCS1A and isoform MOCS1B probably form a complex that catalyzes the conversion of 5'-GTP to cyclic pyranopterin monophosphate (cPMP). MOCS1A catalyzes the cyclization of GTP to (8S)-3',8-cyclo-7,8-dihydroguanosine 5'-triphosphate and MOCS1B catalyzes the subsequent conversion of (8S)-3',8-cyclo-7,8-dihydroguanosine 5'-triphosphate to cPMP.</text>
</comment>
<comment type="catalytic activity">
    <reaction evidence="1">
        <text>(8S)-3',8-cyclo-7,8-dihydroguanosine 5'-triphosphate = cyclic pyranopterin phosphate + diphosphate</text>
        <dbReference type="Rhea" id="RHEA:49580"/>
        <dbReference type="ChEBI" id="CHEBI:33019"/>
        <dbReference type="ChEBI" id="CHEBI:59648"/>
        <dbReference type="ChEBI" id="CHEBI:131766"/>
        <dbReference type="EC" id="4.6.1.17"/>
    </reaction>
</comment>
<keyword evidence="15" id="KW-0342">GTP-binding</keyword>
<dbReference type="InterPro" id="IPR002820">
    <property type="entry name" value="Mopterin_CF_biosynth-C_dom"/>
</dbReference>
<evidence type="ECO:0000256" key="8">
    <source>
        <dbReference type="ARBA" id="ARBA00015273"/>
    </source>
</evidence>
<keyword evidence="10" id="KW-0949">S-adenosyl-L-methionine</keyword>
<evidence type="ECO:0000256" key="6">
    <source>
        <dbReference type="ARBA" id="ARBA00012167"/>
    </source>
</evidence>
<evidence type="ECO:0000256" key="5">
    <source>
        <dbReference type="ARBA" id="ARBA00009862"/>
    </source>
</evidence>
<dbReference type="AlphaFoldDB" id="A0A3Q1BD55"/>
<dbReference type="PROSITE" id="PS51918">
    <property type="entry name" value="RADICAL_SAM"/>
    <property type="match status" value="1"/>
</dbReference>
<dbReference type="EC" id="4.6.1.17" evidence="7"/>
<dbReference type="Ensembl" id="ENSAOCT00000029843.2">
    <property type="protein sequence ID" value="ENSAOCP00000010464.2"/>
    <property type="gene ID" value="ENSAOCG00000014705.2"/>
</dbReference>
<proteinExistence type="inferred from homology"/>
<dbReference type="PANTHER" id="PTHR22960:SF0">
    <property type="entry name" value="MOLYBDENUM COFACTOR BIOSYNTHESIS PROTEIN 1"/>
    <property type="match status" value="1"/>
</dbReference>
<dbReference type="InterPro" id="IPR040064">
    <property type="entry name" value="MoaA-like"/>
</dbReference>
<reference evidence="22 23" key="1">
    <citation type="submission" date="2022-01" db="EMBL/GenBank/DDBJ databases">
        <title>A chromosome-scale genome assembly of the false clownfish, Amphiprion ocellaris.</title>
        <authorList>
            <person name="Ryu T."/>
        </authorList>
    </citation>
    <scope>NUCLEOTIDE SEQUENCE [LARGE SCALE GENOMIC DNA]</scope>
</reference>
<evidence type="ECO:0000256" key="11">
    <source>
        <dbReference type="ARBA" id="ARBA00022723"/>
    </source>
</evidence>
<dbReference type="InterPro" id="IPR058240">
    <property type="entry name" value="rSAM_sf"/>
</dbReference>
<dbReference type="Gene3D" id="3.20.20.70">
    <property type="entry name" value="Aldolase class I"/>
    <property type="match status" value="1"/>
</dbReference>
<dbReference type="GeneTree" id="ENSGT00390000016567"/>
<dbReference type="STRING" id="80972.ENSAOCP00000010464"/>
<evidence type="ECO:0000256" key="9">
    <source>
        <dbReference type="ARBA" id="ARBA00022485"/>
    </source>
</evidence>
<dbReference type="OMA" id="QMSECFC"/>
<dbReference type="CDD" id="cd01335">
    <property type="entry name" value="Radical_SAM"/>
    <property type="match status" value="1"/>
</dbReference>
<dbReference type="Gene3D" id="3.30.70.640">
    <property type="entry name" value="Molybdopterin cofactor biosynthesis C (MoaC) domain"/>
    <property type="match status" value="1"/>
</dbReference>
<dbReference type="CDD" id="cd01420">
    <property type="entry name" value="MoaC_PE"/>
    <property type="match status" value="1"/>
</dbReference>
<dbReference type="CDD" id="cd21117">
    <property type="entry name" value="Twitch_MoaA"/>
    <property type="match status" value="1"/>
</dbReference>
<dbReference type="InterPro" id="IPR000385">
    <property type="entry name" value="MoaA_NifB_PqqE_Fe-S-bd_CS"/>
</dbReference>
<dbReference type="SFLD" id="SFLDS00029">
    <property type="entry name" value="Radical_SAM"/>
    <property type="match status" value="1"/>
</dbReference>
<keyword evidence="11" id="KW-0479">Metal-binding</keyword>
<dbReference type="InterPro" id="IPR013785">
    <property type="entry name" value="Aldolase_TIM"/>
</dbReference>
<gene>
    <name evidence="22" type="primary">MOCS1</name>
</gene>
<dbReference type="InterPro" id="IPR047594">
    <property type="entry name" value="MoaC_bact/euk"/>
</dbReference>
<keyword evidence="12" id="KW-0547">Nucleotide-binding</keyword>
<dbReference type="UniPathway" id="UPA00344"/>
<dbReference type="InterPro" id="IPR036522">
    <property type="entry name" value="MoaC_sf"/>
</dbReference>
<evidence type="ECO:0000256" key="10">
    <source>
        <dbReference type="ARBA" id="ARBA00022691"/>
    </source>
</evidence>
<dbReference type="InterPro" id="IPR010505">
    <property type="entry name" value="MoaA_twitch"/>
</dbReference>
<dbReference type="Pfam" id="PF06463">
    <property type="entry name" value="Mob_synth_C"/>
    <property type="match status" value="1"/>
</dbReference>
<dbReference type="FunFam" id="3.20.20.70:FF:000117">
    <property type="entry name" value="molybdenum cofactor biosynthesis protein 1"/>
    <property type="match status" value="1"/>
</dbReference>
<evidence type="ECO:0000256" key="16">
    <source>
        <dbReference type="ARBA" id="ARBA00023150"/>
    </source>
</evidence>
<dbReference type="Pfam" id="PF01967">
    <property type="entry name" value="MoaC"/>
    <property type="match status" value="1"/>
</dbReference>
<dbReference type="SFLD" id="SFLDG01386">
    <property type="entry name" value="main_SPASM_domain-containing"/>
    <property type="match status" value="1"/>
</dbReference>
<dbReference type="FunFam" id="3.30.70.640:FF:000002">
    <property type="entry name" value="Molybdenum cofactor biosynthesis protein 1"/>
    <property type="match status" value="1"/>
</dbReference>
<evidence type="ECO:0000259" key="21">
    <source>
        <dbReference type="PROSITE" id="PS51918"/>
    </source>
</evidence>
<keyword evidence="13" id="KW-0408">Iron</keyword>
<sequence length="793" mass="87845">MFYCRTPPSRNTMASPVSMCCRWLDTPGCLRKVRKLFVSGSRQRMYSGATHKENELELGESTLTAPNFTTPPKTRSTQMRLSDDSILPFSAFLTDNFGRRHSYLRISLTEKCNLRCQYCMPEEGVKLTPRGQLLSTTEVLTLARLFVREGVDKIRLTGGEPLIRPDVLDIITELRKLEGLKTIAVTTNGMNLARLLPKLKDAGLDLINISLDSLVPAKFEFIVRRKGFHKVMEGIDKAIELGYNPVKINCVVMRGLNEDELLDFVALTEKKPLEVRFIEYMPFDGNKWNFKKMVSYQEMLDCIRQQWPNLKLLQTGHTDTAKTFKVPGFKGQVGFITSMSDHFCGSCNRLRITADGNLKVCLFGNSEVSLRDVLRSGASDEELLKIIGAAVGRKKKQHAGMFSISQMKNRPMILIGKTSLRFHPHPQDSRRDFLSVSQLKNETFLPLKASPHVCHLGCNGVLNREGVLCLKDCTASAKAAHVCCRRTLMSDSTHVNTHINKEKPNVMDSLHTVAPLHASEFSNGLIFTSCQTKTVSSATRTNVTSYINEDCLRYAQASGPTAPMSCLLRTPATPDFCTLLMNAKRNPKYHSVRLFHNQNSNKDPSVKVGQCVSDQAKSATNVSNTHRDETSKAQLTHTDHEGRAAMVDVGGKAPTRRIATACATILLGPVAFPLLQDNQLAKGDALTVAQLAGIMASKQTSALIPLCHPLPLDHTSVTFQLDELQNAAVITATCRTTGRTGVEMEALTAVSVAALTVYDMCKAVTHDIIITDIKLVSKTGGKRDFYRHPAKEN</sequence>
<dbReference type="NCBIfam" id="TIGR00581">
    <property type="entry name" value="moaC"/>
    <property type="match status" value="1"/>
</dbReference>
<dbReference type="PROSITE" id="PS01305">
    <property type="entry name" value="MOAA_NIFB_PQQE"/>
    <property type="match status" value="1"/>
</dbReference>
<evidence type="ECO:0000313" key="22">
    <source>
        <dbReference type="Ensembl" id="ENSAOCP00000010464.2"/>
    </source>
</evidence>
<evidence type="ECO:0000256" key="18">
    <source>
        <dbReference type="ARBA" id="ARBA00048697"/>
    </source>
</evidence>
<evidence type="ECO:0000256" key="1">
    <source>
        <dbReference type="ARBA" id="ARBA00001637"/>
    </source>
</evidence>
<dbReference type="SFLD" id="SFLDG01067">
    <property type="entry name" value="SPASM/twitch_domain_containing"/>
    <property type="match status" value="1"/>
</dbReference>
<dbReference type="SUPFAM" id="SSF55040">
    <property type="entry name" value="Molybdenum cofactor biosynthesis protein C, MoaC"/>
    <property type="match status" value="1"/>
</dbReference>
<evidence type="ECO:0000256" key="13">
    <source>
        <dbReference type="ARBA" id="ARBA00023004"/>
    </source>
</evidence>
<dbReference type="NCBIfam" id="TIGR02666">
    <property type="entry name" value="moaA"/>
    <property type="match status" value="1"/>
</dbReference>
<dbReference type="GO" id="GO:0051539">
    <property type="term" value="F:4 iron, 4 sulfur cluster binding"/>
    <property type="evidence" value="ECO:0007669"/>
    <property type="project" value="UniProtKB-KW"/>
</dbReference>
<evidence type="ECO:0000256" key="17">
    <source>
        <dbReference type="ARBA" id="ARBA00023239"/>
    </source>
</evidence>
<evidence type="ECO:0000256" key="2">
    <source>
        <dbReference type="ARBA" id="ARBA00001966"/>
    </source>
</evidence>
<dbReference type="InterPro" id="IPR007197">
    <property type="entry name" value="rSAM"/>
</dbReference>
<keyword evidence="14" id="KW-0411">Iron-sulfur</keyword>
<dbReference type="HAMAP" id="MF_01225_B">
    <property type="entry name" value="MoaA_B"/>
    <property type="match status" value="1"/>
</dbReference>
<dbReference type="RefSeq" id="XP_023129939.2">
    <property type="nucleotide sequence ID" value="XM_023274171.3"/>
</dbReference>
<dbReference type="GO" id="GO:0005525">
    <property type="term" value="F:GTP binding"/>
    <property type="evidence" value="ECO:0007669"/>
    <property type="project" value="UniProtKB-KW"/>
</dbReference>
<dbReference type="NCBIfam" id="NF006870">
    <property type="entry name" value="PRK09364.1"/>
    <property type="match status" value="1"/>
</dbReference>
<comment type="similarity">
    <text evidence="5">In the N-terminal section; belongs to the radical SAM superfamily. MoaA family.</text>
</comment>
<comment type="pathway">
    <text evidence="3">Cofactor biosynthesis; molybdopterin biosynthesis.</text>
</comment>
<comment type="similarity">
    <text evidence="4">In the C-terminal section; belongs to the MoaC family.</text>
</comment>
<dbReference type="GO" id="GO:0046872">
    <property type="term" value="F:metal ion binding"/>
    <property type="evidence" value="ECO:0007669"/>
    <property type="project" value="UniProtKB-KW"/>
</dbReference>
<dbReference type="InterPro" id="IPR013483">
    <property type="entry name" value="MoaA"/>
</dbReference>
<dbReference type="GO" id="GO:0061799">
    <property type="term" value="F:cyclic pyranopterin monophosphate synthase activity"/>
    <property type="evidence" value="ECO:0007669"/>
    <property type="project" value="UniProtKB-EC"/>
</dbReference>
<dbReference type="InterPro" id="IPR023045">
    <property type="entry name" value="MoaC"/>
</dbReference>
<evidence type="ECO:0000256" key="12">
    <source>
        <dbReference type="ARBA" id="ARBA00022741"/>
    </source>
</evidence>
<keyword evidence="23" id="KW-1185">Reference proteome</keyword>
<dbReference type="Pfam" id="PF04055">
    <property type="entry name" value="Radical_SAM"/>
    <property type="match status" value="1"/>
</dbReference>
<dbReference type="PANTHER" id="PTHR22960">
    <property type="entry name" value="MOLYBDOPTERIN COFACTOR SYNTHESIS PROTEIN A"/>
    <property type="match status" value="1"/>
</dbReference>
<dbReference type="GeneID" id="111571094"/>
<dbReference type="SUPFAM" id="SSF102114">
    <property type="entry name" value="Radical SAM enzymes"/>
    <property type="match status" value="1"/>
</dbReference>